<feature type="compositionally biased region" description="Pro residues" evidence="1">
    <location>
        <begin position="47"/>
        <end position="67"/>
    </location>
</feature>
<accession>Q1XG60</accession>
<evidence type="ECO:0000313" key="3">
    <source>
        <dbReference type="EMBL" id="BAE92288.1"/>
    </source>
</evidence>
<sequence length="224" mass="24693">MSSAKADEEQLATGYPLLPQNPDSHAHLQYVQPPPPQNSDAHLQFVTPPPPPPPPPPPAYPSPPPQQGNPLRPTQWSSGLCFCTDDPSLCLLTFFCPCITFGRIAEIVGEGSPKCGVSGVIYGLLCVTWYACFGVYGVICVSGFASCYSCTYRTKMRAKFNLAEIPVRDCLLHFFCEPCALCQEYKELKHRGYDPALGWMKNLQKQEREMGIAMAPPVIPPMEK</sequence>
<feature type="region of interest" description="Disordered" evidence="1">
    <location>
        <begin position="1"/>
        <end position="70"/>
    </location>
</feature>
<reference evidence="3" key="1">
    <citation type="submission" date="2006-03" db="EMBL/GenBank/DDBJ databases">
        <title>Isolation and characterization of cDNAs expressed in the pollen of Cryptomeria japonica.</title>
        <authorList>
            <person name="Futamura N."/>
            <person name="Shinohara K."/>
        </authorList>
    </citation>
    <scope>NUCLEOTIDE SEQUENCE</scope>
    <source>
        <tissue evidence="3">Pollen</tissue>
    </source>
</reference>
<dbReference type="InterPro" id="IPR006461">
    <property type="entry name" value="PLAC_motif_containing"/>
</dbReference>
<name>Q1XG60_CRYJA</name>
<keyword evidence="2" id="KW-0812">Transmembrane</keyword>
<dbReference type="PANTHER" id="PTHR15907">
    <property type="entry name" value="DUF614 FAMILY PROTEIN-RELATED"/>
    <property type="match status" value="1"/>
</dbReference>
<evidence type="ECO:0000256" key="1">
    <source>
        <dbReference type="SAM" id="MobiDB-lite"/>
    </source>
</evidence>
<dbReference type="EMBL" id="AB254812">
    <property type="protein sequence ID" value="BAE92288.1"/>
    <property type="molecule type" value="mRNA"/>
</dbReference>
<dbReference type="SUPFAM" id="SSF101447">
    <property type="entry name" value="Formin homology 2 domain (FH2 domain)"/>
    <property type="match status" value="1"/>
</dbReference>
<evidence type="ECO:0000256" key="2">
    <source>
        <dbReference type="SAM" id="Phobius"/>
    </source>
</evidence>
<organism evidence="3">
    <name type="scientific">Cryptomeria japonica</name>
    <name type="common">Japanese cedar</name>
    <name type="synonym">Cupressus japonica</name>
    <dbReference type="NCBI Taxonomy" id="3369"/>
    <lineage>
        <taxon>Eukaryota</taxon>
        <taxon>Viridiplantae</taxon>
        <taxon>Streptophyta</taxon>
        <taxon>Embryophyta</taxon>
        <taxon>Tracheophyta</taxon>
        <taxon>Spermatophyta</taxon>
        <taxon>Pinopsida</taxon>
        <taxon>Pinidae</taxon>
        <taxon>Conifers II</taxon>
        <taxon>Cupressales</taxon>
        <taxon>Cupressaceae</taxon>
        <taxon>Cryptomeria</taxon>
    </lineage>
</organism>
<dbReference type="NCBIfam" id="TIGR01571">
    <property type="entry name" value="A_thal_Cys_rich"/>
    <property type="match status" value="1"/>
</dbReference>
<dbReference type="Pfam" id="PF04749">
    <property type="entry name" value="PLAC8"/>
    <property type="match status" value="1"/>
</dbReference>
<proteinExistence type="evidence at transcript level"/>
<keyword evidence="2" id="KW-1133">Transmembrane helix</keyword>
<keyword evidence="2" id="KW-0472">Membrane</keyword>
<protein>
    <submittedName>
        <fullName evidence="3">Putative ORFX</fullName>
    </submittedName>
</protein>
<feature type="transmembrane region" description="Helical" evidence="2">
    <location>
        <begin position="120"/>
        <end position="148"/>
    </location>
</feature>
<dbReference type="AlphaFoldDB" id="Q1XG60"/>